<name>A0A8S1ZIJ9_ARAAE</name>
<accession>A0A8S1ZIJ9</accession>
<protein>
    <submittedName>
        <fullName evidence="1">Uncharacterized protein</fullName>
    </submittedName>
</protein>
<gene>
    <name evidence="1" type="ORF">AARE701A_LOCUS3105</name>
</gene>
<keyword evidence="2" id="KW-1185">Reference proteome</keyword>
<dbReference type="EMBL" id="LR999451">
    <property type="protein sequence ID" value="CAE5959596.1"/>
    <property type="molecule type" value="Genomic_DNA"/>
</dbReference>
<reference evidence="1" key="1">
    <citation type="submission" date="2021-01" db="EMBL/GenBank/DDBJ databases">
        <authorList>
            <person name="Bezrukov I."/>
        </authorList>
    </citation>
    <scope>NUCLEOTIDE SEQUENCE</scope>
</reference>
<proteinExistence type="predicted"/>
<evidence type="ECO:0000313" key="2">
    <source>
        <dbReference type="Proteomes" id="UP000682877"/>
    </source>
</evidence>
<evidence type="ECO:0000313" key="1">
    <source>
        <dbReference type="EMBL" id="CAE5959596.1"/>
    </source>
</evidence>
<organism evidence="1 2">
    <name type="scientific">Arabidopsis arenosa</name>
    <name type="common">Sand rock-cress</name>
    <name type="synonym">Cardaminopsis arenosa</name>
    <dbReference type="NCBI Taxonomy" id="38785"/>
    <lineage>
        <taxon>Eukaryota</taxon>
        <taxon>Viridiplantae</taxon>
        <taxon>Streptophyta</taxon>
        <taxon>Embryophyta</taxon>
        <taxon>Tracheophyta</taxon>
        <taxon>Spermatophyta</taxon>
        <taxon>Magnoliopsida</taxon>
        <taxon>eudicotyledons</taxon>
        <taxon>Gunneridae</taxon>
        <taxon>Pentapetalae</taxon>
        <taxon>rosids</taxon>
        <taxon>malvids</taxon>
        <taxon>Brassicales</taxon>
        <taxon>Brassicaceae</taxon>
        <taxon>Camelineae</taxon>
        <taxon>Arabidopsis</taxon>
    </lineage>
</organism>
<sequence length="54" mass="6541">MTRMIGRIPEVIGLIQVIHKLPFQHQDFKRFRFGDFKGLETRKAKGFVLLWRRQ</sequence>
<dbReference type="Proteomes" id="UP000682877">
    <property type="component" value="Chromosome 1"/>
</dbReference>
<dbReference type="AlphaFoldDB" id="A0A8S1ZIJ9"/>